<feature type="region of interest" description="Disordered" evidence="1">
    <location>
        <begin position="173"/>
        <end position="199"/>
    </location>
</feature>
<protein>
    <submittedName>
        <fullName evidence="3">Uncharacterized protein LOC115633075</fullName>
    </submittedName>
</protein>
<evidence type="ECO:0000313" key="2">
    <source>
        <dbReference type="Proteomes" id="UP000504634"/>
    </source>
</evidence>
<gene>
    <name evidence="3" type="primary">LOC115633075</name>
</gene>
<accession>A0A6J2UFX6</accession>
<evidence type="ECO:0000256" key="1">
    <source>
        <dbReference type="SAM" id="MobiDB-lite"/>
    </source>
</evidence>
<organism evidence="2 3">
    <name type="scientific">Drosophila lebanonensis</name>
    <name type="common">Fruit fly</name>
    <name type="synonym">Scaptodrosophila lebanonensis</name>
    <dbReference type="NCBI Taxonomy" id="7225"/>
    <lineage>
        <taxon>Eukaryota</taxon>
        <taxon>Metazoa</taxon>
        <taxon>Ecdysozoa</taxon>
        <taxon>Arthropoda</taxon>
        <taxon>Hexapoda</taxon>
        <taxon>Insecta</taxon>
        <taxon>Pterygota</taxon>
        <taxon>Neoptera</taxon>
        <taxon>Endopterygota</taxon>
        <taxon>Diptera</taxon>
        <taxon>Brachycera</taxon>
        <taxon>Muscomorpha</taxon>
        <taxon>Ephydroidea</taxon>
        <taxon>Drosophilidae</taxon>
        <taxon>Scaptodrosophila</taxon>
    </lineage>
</organism>
<reference evidence="3" key="1">
    <citation type="submission" date="2025-08" db="UniProtKB">
        <authorList>
            <consortium name="RefSeq"/>
        </authorList>
    </citation>
    <scope>IDENTIFICATION</scope>
    <source>
        <strain evidence="3">11010-0011.00</strain>
        <tissue evidence="3">Whole body</tissue>
    </source>
</reference>
<dbReference type="Proteomes" id="UP000504634">
    <property type="component" value="Unplaced"/>
</dbReference>
<dbReference type="GeneID" id="115633075"/>
<feature type="region of interest" description="Disordered" evidence="1">
    <location>
        <begin position="120"/>
        <end position="158"/>
    </location>
</feature>
<name>A0A6J2UFX6_DROLE</name>
<feature type="compositionally biased region" description="Polar residues" evidence="1">
    <location>
        <begin position="120"/>
        <end position="139"/>
    </location>
</feature>
<dbReference type="RefSeq" id="XP_030386308.1">
    <property type="nucleotide sequence ID" value="XM_030530448.1"/>
</dbReference>
<evidence type="ECO:0000313" key="3">
    <source>
        <dbReference type="RefSeq" id="XP_030386308.1"/>
    </source>
</evidence>
<sequence length="199" mass="21878">MSKQRRPTSTSFLKGAAKATPVFVTKSAPYNFLREYWLGCEQGQSTAQEILLEASQAWKALAPHERKLFEEPEYLRARFGHLIHSVSASGLVVDLLTAQTAVIENAATSKQKDLGNEQASAFISGSPSNKQAPVASGSSKTKEPAVLKPRVGASRKRSRNLCQVCRAKLHGTKQKRIAKHSRTVSKRIMKGYKASNDLR</sequence>
<dbReference type="OrthoDB" id="7866473at2759"/>
<proteinExistence type="predicted"/>
<dbReference type="AlphaFoldDB" id="A0A6J2UFX6"/>
<keyword evidence="2" id="KW-1185">Reference proteome</keyword>
<feature type="compositionally biased region" description="Basic residues" evidence="1">
    <location>
        <begin position="173"/>
        <end position="190"/>
    </location>
</feature>